<dbReference type="Proteomes" id="UP000005291">
    <property type="component" value="Unassembled WGS sequence"/>
</dbReference>
<dbReference type="HOGENOM" id="CLU_3185811_0_0_3"/>
<accession>I4HQF8</accession>
<sequence length="46" mass="5038">MIQQRLLSYQLSVISDQSTALNETGINLIGDQISLDKEAEAVATRC</sequence>
<reference evidence="1 2" key="1">
    <citation type="submission" date="2012-04" db="EMBL/GenBank/DDBJ databases">
        <authorList>
            <person name="Genoscope - CEA"/>
        </authorList>
    </citation>
    <scope>NUCLEOTIDE SEQUENCE [LARGE SCALE GENOMIC DNA]</scope>
    <source>
        <strain evidence="1 2">9808</strain>
    </source>
</reference>
<protein>
    <submittedName>
        <fullName evidence="1">Uncharacterized protein</fullName>
    </submittedName>
</protein>
<organism evidence="1 2">
    <name type="scientific">Microcystis aeruginosa PCC 9808</name>
    <dbReference type="NCBI Taxonomy" id="1160284"/>
    <lineage>
        <taxon>Bacteria</taxon>
        <taxon>Bacillati</taxon>
        <taxon>Cyanobacteriota</taxon>
        <taxon>Cyanophyceae</taxon>
        <taxon>Oscillatoriophycideae</taxon>
        <taxon>Chroococcales</taxon>
        <taxon>Microcystaceae</taxon>
        <taxon>Microcystis</taxon>
    </lineage>
</organism>
<comment type="caution">
    <text evidence="1">The sequence shown here is derived from an EMBL/GenBank/DDBJ whole genome shotgun (WGS) entry which is preliminary data.</text>
</comment>
<dbReference type="EMBL" id="CAIN01000158">
    <property type="protein sequence ID" value="CCI24282.1"/>
    <property type="molecule type" value="Genomic_DNA"/>
</dbReference>
<name>I4HQF8_MICAE</name>
<evidence type="ECO:0000313" key="2">
    <source>
        <dbReference type="Proteomes" id="UP000005291"/>
    </source>
</evidence>
<gene>
    <name evidence="1" type="ORF">MICAG_2400006</name>
</gene>
<proteinExistence type="predicted"/>
<dbReference type="AlphaFoldDB" id="I4HQF8"/>
<evidence type="ECO:0000313" key="1">
    <source>
        <dbReference type="EMBL" id="CCI24282.1"/>
    </source>
</evidence>